<dbReference type="Pfam" id="PF00172">
    <property type="entry name" value="Zn_clus"/>
    <property type="match status" value="1"/>
</dbReference>
<dbReference type="eggNOG" id="ENOG502QS9Q">
    <property type="taxonomic scope" value="Eukaryota"/>
</dbReference>
<keyword evidence="7" id="KW-0539">Nucleus</keyword>
<comment type="subcellular location">
    <subcellularLocation>
        <location evidence="1">Nucleus</location>
    </subcellularLocation>
</comment>
<dbReference type="GO" id="GO:0006351">
    <property type="term" value="P:DNA-templated transcription"/>
    <property type="evidence" value="ECO:0007669"/>
    <property type="project" value="InterPro"/>
</dbReference>
<evidence type="ECO:0000313" key="10">
    <source>
        <dbReference type="EMBL" id="EGV61707.1"/>
    </source>
</evidence>
<gene>
    <name evidence="10" type="ORF">CANTEDRAFT_135650</name>
</gene>
<keyword evidence="2" id="KW-0479">Metal-binding</keyword>
<dbReference type="InterPro" id="IPR052202">
    <property type="entry name" value="Yeast_MetPath_Reg"/>
</dbReference>
<dbReference type="GO" id="GO:0000981">
    <property type="term" value="F:DNA-binding transcription factor activity, RNA polymerase II-specific"/>
    <property type="evidence" value="ECO:0007669"/>
    <property type="project" value="InterPro"/>
</dbReference>
<evidence type="ECO:0000256" key="5">
    <source>
        <dbReference type="ARBA" id="ARBA00023125"/>
    </source>
</evidence>
<dbReference type="KEGG" id="cten:18249895"/>
<evidence type="ECO:0000256" key="4">
    <source>
        <dbReference type="ARBA" id="ARBA00023015"/>
    </source>
</evidence>
<dbReference type="GeneID" id="18249895"/>
<dbReference type="InterPro" id="IPR001138">
    <property type="entry name" value="Zn2Cys6_DnaBD"/>
</dbReference>
<accession>G3B881</accession>
<dbReference type="Pfam" id="PF04082">
    <property type="entry name" value="Fungal_trans"/>
    <property type="match status" value="1"/>
</dbReference>
<dbReference type="OrthoDB" id="3364175at2759"/>
<evidence type="ECO:0000259" key="9">
    <source>
        <dbReference type="PROSITE" id="PS50048"/>
    </source>
</evidence>
<proteinExistence type="predicted"/>
<feature type="transmembrane region" description="Helical" evidence="8">
    <location>
        <begin position="505"/>
        <end position="527"/>
    </location>
</feature>
<feature type="domain" description="Zn(2)-C6 fungal-type" evidence="9">
    <location>
        <begin position="14"/>
        <end position="43"/>
    </location>
</feature>
<protein>
    <recommendedName>
        <fullName evidence="9">Zn(2)-C6 fungal-type domain-containing protein</fullName>
    </recommendedName>
</protein>
<dbReference type="SUPFAM" id="SSF57701">
    <property type="entry name" value="Zn2/Cys6 DNA-binding domain"/>
    <property type="match status" value="1"/>
</dbReference>
<dbReference type="GO" id="GO:0045944">
    <property type="term" value="P:positive regulation of transcription by RNA polymerase II"/>
    <property type="evidence" value="ECO:0007669"/>
    <property type="project" value="TreeGrafter"/>
</dbReference>
<evidence type="ECO:0000313" key="11">
    <source>
        <dbReference type="Proteomes" id="UP000000707"/>
    </source>
</evidence>
<keyword evidence="8" id="KW-1133">Transmembrane helix</keyword>
<dbReference type="EMBL" id="GL996527">
    <property type="protein sequence ID" value="EGV61707.1"/>
    <property type="molecule type" value="Genomic_DNA"/>
</dbReference>
<dbReference type="Proteomes" id="UP000000707">
    <property type="component" value="Unassembled WGS sequence"/>
</dbReference>
<dbReference type="GO" id="GO:0043565">
    <property type="term" value="F:sequence-specific DNA binding"/>
    <property type="evidence" value="ECO:0007669"/>
    <property type="project" value="TreeGrafter"/>
</dbReference>
<dbReference type="PROSITE" id="PS00463">
    <property type="entry name" value="ZN2_CY6_FUNGAL_1"/>
    <property type="match status" value="1"/>
</dbReference>
<dbReference type="HOGENOM" id="CLU_012331_4_2_1"/>
<name>G3B881_CANTC</name>
<evidence type="ECO:0000256" key="1">
    <source>
        <dbReference type="ARBA" id="ARBA00004123"/>
    </source>
</evidence>
<keyword evidence="5" id="KW-0238">DNA-binding</keyword>
<dbReference type="AlphaFoldDB" id="G3B881"/>
<evidence type="ECO:0000256" key="7">
    <source>
        <dbReference type="ARBA" id="ARBA00023242"/>
    </source>
</evidence>
<evidence type="ECO:0000256" key="8">
    <source>
        <dbReference type="SAM" id="Phobius"/>
    </source>
</evidence>
<organism evidence="11">
    <name type="scientific">Candida tenuis (strain ATCC 10573 / BCRC 21748 / CBS 615 / JCM 9827 / NBRC 10315 / NRRL Y-1498 / VKM Y-70)</name>
    <name type="common">Yeast</name>
    <name type="synonym">Yamadazyma tenuis</name>
    <dbReference type="NCBI Taxonomy" id="590646"/>
    <lineage>
        <taxon>Eukaryota</taxon>
        <taxon>Fungi</taxon>
        <taxon>Dikarya</taxon>
        <taxon>Ascomycota</taxon>
        <taxon>Saccharomycotina</taxon>
        <taxon>Pichiomycetes</taxon>
        <taxon>Debaryomycetaceae</taxon>
        <taxon>Yamadazyma</taxon>
    </lineage>
</organism>
<sequence>MSLPSRKRSRVPIACDRCKKRKRRCDGSQPCQSCARSNAECEYSLKSLLVQNGGSEAYTKELATVKQENLDLVEENRRLRSMVQSLESQQKQLQPFNPHDMVRGSNKLAETIFTEILSKVLFKTSGEENEYIGSFAVITIVKSIKTLLLGQEQEPEYLPIILDNVIGEEDFVPDRMETNFLDKFFSLAHNRGYFIDHVEFFKMMGKPVGERNSWEKFCWHMALAIGCRLVELLHVTTYPQPEVYLRRALKELVNANMNPLRQSQACLLIAVFISRSYHLSFYVSAWELTGCAIRKLVQFGYFRKQPSTLQNCWNYEFIKRMFWSAYNYDKLLSLSLGRPCSIVDNFVDLPYPISIDFPTRPVEADYQKLYQLQLQQQWEPNFKQSISGFTSFIATTNIRIIETRIHLLLYSVNNNFPIADTIETLKADIDNWYHSLPSRDEFEMVMNKRESYDFLDLSYYRARLILLLPLLMRSHNSERDSLLDQACLAAGKICSCYKKLYRDSILEFSIVALHTVFLAGITMVYYLKNKGEPTFINIQNDLRAGSSLLFVFSERWVEAKTYSDLFDSLLEDIDKIKNSPKESNIVDKADTTNPILDTFQTPNNLSEDFWDQILENIKHHNQG</sequence>
<dbReference type="CDD" id="cd00067">
    <property type="entry name" value="GAL4"/>
    <property type="match status" value="1"/>
</dbReference>
<keyword evidence="6" id="KW-0804">Transcription</keyword>
<dbReference type="PANTHER" id="PTHR47782:SF14">
    <property type="entry name" value="ZN(II)2CYS6 TRANSCRIPTION FACTOR (EUROFUNG)"/>
    <property type="match status" value="1"/>
</dbReference>
<evidence type="ECO:0000256" key="6">
    <source>
        <dbReference type="ARBA" id="ARBA00023163"/>
    </source>
</evidence>
<dbReference type="GO" id="GO:0008270">
    <property type="term" value="F:zinc ion binding"/>
    <property type="evidence" value="ECO:0007669"/>
    <property type="project" value="InterPro"/>
</dbReference>
<dbReference type="PANTHER" id="PTHR47782">
    <property type="entry name" value="ZN(II)2CYS6 TRANSCRIPTION FACTOR (EUROFUNG)-RELATED"/>
    <property type="match status" value="1"/>
</dbReference>
<dbReference type="PROSITE" id="PS50048">
    <property type="entry name" value="ZN2_CY6_FUNGAL_2"/>
    <property type="match status" value="1"/>
</dbReference>
<dbReference type="SMART" id="SM00066">
    <property type="entry name" value="GAL4"/>
    <property type="match status" value="1"/>
</dbReference>
<keyword evidence="4" id="KW-0805">Transcription regulation</keyword>
<keyword evidence="3" id="KW-0862">Zinc</keyword>
<reference evidence="10 11" key="1">
    <citation type="journal article" date="2011" name="Proc. Natl. Acad. Sci. U.S.A.">
        <title>Comparative genomics of xylose-fermenting fungi for enhanced biofuel production.</title>
        <authorList>
            <person name="Wohlbach D.J."/>
            <person name="Kuo A."/>
            <person name="Sato T.K."/>
            <person name="Potts K.M."/>
            <person name="Salamov A.A."/>
            <person name="LaButti K.M."/>
            <person name="Sun H."/>
            <person name="Clum A."/>
            <person name="Pangilinan J.L."/>
            <person name="Lindquist E.A."/>
            <person name="Lucas S."/>
            <person name="Lapidus A."/>
            <person name="Jin M."/>
            <person name="Gunawan C."/>
            <person name="Balan V."/>
            <person name="Dale B.E."/>
            <person name="Jeffries T.W."/>
            <person name="Zinkel R."/>
            <person name="Barry K.W."/>
            <person name="Grigoriev I.V."/>
            <person name="Gasch A.P."/>
        </authorList>
    </citation>
    <scope>NUCLEOTIDE SEQUENCE [LARGE SCALE GENOMIC DNA]</scope>
    <source>
        <strain evidence="11">ATCC 10573 / BCRC 21748 / CBS 615 / JCM 9827 / NBRC 10315 / NRRL Y-1498 / VKM Y-70</strain>
    </source>
</reference>
<evidence type="ECO:0000256" key="2">
    <source>
        <dbReference type="ARBA" id="ARBA00022723"/>
    </source>
</evidence>
<evidence type="ECO:0000256" key="3">
    <source>
        <dbReference type="ARBA" id="ARBA00022833"/>
    </source>
</evidence>
<dbReference type="SMART" id="SM00906">
    <property type="entry name" value="Fungal_trans"/>
    <property type="match status" value="1"/>
</dbReference>
<keyword evidence="11" id="KW-1185">Reference proteome</keyword>
<keyword evidence="8" id="KW-0812">Transmembrane</keyword>
<dbReference type="InterPro" id="IPR036864">
    <property type="entry name" value="Zn2-C6_fun-type_DNA-bd_sf"/>
</dbReference>
<dbReference type="GO" id="GO:0005634">
    <property type="term" value="C:nucleus"/>
    <property type="evidence" value="ECO:0007669"/>
    <property type="project" value="UniProtKB-SubCell"/>
</dbReference>
<dbReference type="CDD" id="cd12148">
    <property type="entry name" value="fungal_TF_MHR"/>
    <property type="match status" value="1"/>
</dbReference>
<dbReference type="Gene3D" id="4.10.240.10">
    <property type="entry name" value="Zn(2)-C6 fungal-type DNA-binding domain"/>
    <property type="match status" value="1"/>
</dbReference>
<dbReference type="InterPro" id="IPR007219">
    <property type="entry name" value="XnlR_reg_dom"/>
</dbReference>
<keyword evidence="8" id="KW-0472">Membrane</keyword>